<name>A0A811UT49_CERCA</name>
<evidence type="ECO:0000313" key="2">
    <source>
        <dbReference type="Proteomes" id="UP000606786"/>
    </source>
</evidence>
<feature type="non-terminal residue" evidence="1">
    <location>
        <position position="61"/>
    </location>
</feature>
<organism evidence="1 2">
    <name type="scientific">Ceratitis capitata</name>
    <name type="common">Mediterranean fruit fly</name>
    <name type="synonym">Tephritis capitata</name>
    <dbReference type="NCBI Taxonomy" id="7213"/>
    <lineage>
        <taxon>Eukaryota</taxon>
        <taxon>Metazoa</taxon>
        <taxon>Ecdysozoa</taxon>
        <taxon>Arthropoda</taxon>
        <taxon>Hexapoda</taxon>
        <taxon>Insecta</taxon>
        <taxon>Pterygota</taxon>
        <taxon>Neoptera</taxon>
        <taxon>Endopterygota</taxon>
        <taxon>Diptera</taxon>
        <taxon>Brachycera</taxon>
        <taxon>Muscomorpha</taxon>
        <taxon>Tephritoidea</taxon>
        <taxon>Tephritidae</taxon>
        <taxon>Ceratitis</taxon>
        <taxon>Ceratitis</taxon>
    </lineage>
</organism>
<dbReference type="AlphaFoldDB" id="A0A811UT49"/>
<accession>A0A811UT49</accession>
<dbReference type="EMBL" id="CAJHJT010000023">
    <property type="protein sequence ID" value="CAD7000937.1"/>
    <property type="molecule type" value="Genomic_DNA"/>
</dbReference>
<keyword evidence="2" id="KW-1185">Reference proteome</keyword>
<evidence type="ECO:0000313" key="1">
    <source>
        <dbReference type="EMBL" id="CAD7000937.1"/>
    </source>
</evidence>
<sequence>MKSVLIHGGLWHVVSEKLLKTEDNANEWEALDEKALATIILSVKALQLIVVAMETRDSLPT</sequence>
<reference evidence="1" key="1">
    <citation type="submission" date="2020-11" db="EMBL/GenBank/DDBJ databases">
        <authorList>
            <person name="Whitehead M."/>
        </authorList>
    </citation>
    <scope>NUCLEOTIDE SEQUENCE</scope>
    <source>
        <strain evidence="1">EGII</strain>
    </source>
</reference>
<gene>
    <name evidence="1" type="ORF">CCAP1982_LOCUS9410</name>
</gene>
<comment type="caution">
    <text evidence="1">The sequence shown here is derived from an EMBL/GenBank/DDBJ whole genome shotgun (WGS) entry which is preliminary data.</text>
</comment>
<protein>
    <submittedName>
        <fullName evidence="1">(Mediterranean fruit fly) hypothetical protein</fullName>
    </submittedName>
</protein>
<dbReference type="Proteomes" id="UP000606786">
    <property type="component" value="Unassembled WGS sequence"/>
</dbReference>
<dbReference type="Pfam" id="PF14223">
    <property type="entry name" value="Retrotran_gag_2"/>
    <property type="match status" value="1"/>
</dbReference>
<proteinExistence type="predicted"/>